<evidence type="ECO:0000313" key="1">
    <source>
        <dbReference type="EMBL" id="KAJ8783401.1"/>
    </source>
</evidence>
<dbReference type="Proteomes" id="UP001159641">
    <property type="component" value="Unassembled WGS sequence"/>
</dbReference>
<comment type="caution">
    <text evidence="1">The sequence shown here is derived from an EMBL/GenBank/DDBJ whole genome shotgun (WGS) entry which is preliminary data.</text>
</comment>
<dbReference type="AlphaFoldDB" id="A0AB34GSG7"/>
<accession>A0AB34GSG7</accession>
<reference evidence="1 2" key="1">
    <citation type="submission" date="2022-11" db="EMBL/GenBank/DDBJ databases">
        <title>Whole genome sequence of Eschrichtius robustus ER-17-0199.</title>
        <authorList>
            <person name="Bruniche-Olsen A."/>
            <person name="Black A.N."/>
            <person name="Fields C.J."/>
            <person name="Walden K."/>
            <person name="Dewoody J.A."/>
        </authorList>
    </citation>
    <scope>NUCLEOTIDE SEQUENCE [LARGE SCALE GENOMIC DNA]</scope>
    <source>
        <strain evidence="1">ER-17-0199</strain>
        <tissue evidence="1">Blubber</tissue>
    </source>
</reference>
<proteinExistence type="predicted"/>
<sequence>MFRIRALVSGGGTPGPRWANEDWAGVKLTMYAWNWREEECKHGSGRGGGGCAAPLLQRKGTDLSYIGKAALLNSRQRSEGPESA</sequence>
<name>A0AB34GSG7_ESCRO</name>
<protein>
    <submittedName>
        <fullName evidence="1">Uncharacterized protein</fullName>
    </submittedName>
</protein>
<gene>
    <name evidence="1" type="ORF">J1605_009106</name>
</gene>
<dbReference type="EMBL" id="JAIQCJ010002084">
    <property type="protein sequence ID" value="KAJ8783401.1"/>
    <property type="molecule type" value="Genomic_DNA"/>
</dbReference>
<evidence type="ECO:0000313" key="2">
    <source>
        <dbReference type="Proteomes" id="UP001159641"/>
    </source>
</evidence>
<organism evidence="1 2">
    <name type="scientific">Eschrichtius robustus</name>
    <name type="common">California gray whale</name>
    <name type="synonym">Eschrichtius gibbosus</name>
    <dbReference type="NCBI Taxonomy" id="9764"/>
    <lineage>
        <taxon>Eukaryota</taxon>
        <taxon>Metazoa</taxon>
        <taxon>Chordata</taxon>
        <taxon>Craniata</taxon>
        <taxon>Vertebrata</taxon>
        <taxon>Euteleostomi</taxon>
        <taxon>Mammalia</taxon>
        <taxon>Eutheria</taxon>
        <taxon>Laurasiatheria</taxon>
        <taxon>Artiodactyla</taxon>
        <taxon>Whippomorpha</taxon>
        <taxon>Cetacea</taxon>
        <taxon>Mysticeti</taxon>
        <taxon>Eschrichtiidae</taxon>
        <taxon>Eschrichtius</taxon>
    </lineage>
</organism>
<keyword evidence="2" id="KW-1185">Reference proteome</keyword>